<keyword evidence="10 19" id="KW-0812">Transmembrane</keyword>
<dbReference type="GO" id="GO:0008715">
    <property type="term" value="F:CDP-diacylglycerol diphosphatase activity"/>
    <property type="evidence" value="ECO:0007669"/>
    <property type="project" value="UniProtKB-EC"/>
</dbReference>
<evidence type="ECO:0000256" key="9">
    <source>
        <dbReference type="ARBA" id="ARBA00022516"/>
    </source>
</evidence>
<evidence type="ECO:0000256" key="13">
    <source>
        <dbReference type="ARBA" id="ARBA00023098"/>
    </source>
</evidence>
<evidence type="ECO:0000256" key="11">
    <source>
        <dbReference type="ARBA" id="ARBA00022801"/>
    </source>
</evidence>
<organism evidence="20 21">
    <name type="scientific">Bombella saccharophila</name>
    <dbReference type="NCBI Taxonomy" id="2967338"/>
    <lineage>
        <taxon>Bacteria</taxon>
        <taxon>Pseudomonadati</taxon>
        <taxon>Pseudomonadota</taxon>
        <taxon>Alphaproteobacteria</taxon>
        <taxon>Acetobacterales</taxon>
        <taxon>Acetobacteraceae</taxon>
        <taxon>Bombella</taxon>
    </lineage>
</organism>
<comment type="caution">
    <text evidence="20">The sequence shown here is derived from an EMBL/GenBank/DDBJ whole genome shotgun (WGS) entry which is preliminary data.</text>
</comment>
<gene>
    <name evidence="20" type="ORF">NQF64_01790</name>
</gene>
<keyword evidence="9" id="KW-0444">Lipid biosynthesis</keyword>
<evidence type="ECO:0000256" key="17">
    <source>
        <dbReference type="ARBA" id="ARBA00032888"/>
    </source>
</evidence>
<evidence type="ECO:0000256" key="2">
    <source>
        <dbReference type="ARBA" id="ARBA00004162"/>
    </source>
</evidence>
<evidence type="ECO:0000256" key="6">
    <source>
        <dbReference type="ARBA" id="ARBA00012375"/>
    </source>
</evidence>
<evidence type="ECO:0000256" key="15">
    <source>
        <dbReference type="ARBA" id="ARBA00023209"/>
    </source>
</evidence>
<dbReference type="Gene3D" id="3.30.428.30">
    <property type="entry name" value="HIT family - CDH-like"/>
    <property type="match status" value="1"/>
</dbReference>
<evidence type="ECO:0000313" key="20">
    <source>
        <dbReference type="EMBL" id="MCX5613985.1"/>
    </source>
</evidence>
<evidence type="ECO:0000256" key="10">
    <source>
        <dbReference type="ARBA" id="ARBA00022692"/>
    </source>
</evidence>
<keyword evidence="14 19" id="KW-0472">Membrane</keyword>
<evidence type="ECO:0000313" key="21">
    <source>
        <dbReference type="Proteomes" id="UP001165648"/>
    </source>
</evidence>
<evidence type="ECO:0000256" key="3">
    <source>
        <dbReference type="ARBA" id="ARBA00004927"/>
    </source>
</evidence>
<dbReference type="InterPro" id="IPR036265">
    <property type="entry name" value="HIT-like_sf"/>
</dbReference>
<feature type="transmembrane region" description="Helical" evidence="19">
    <location>
        <begin position="12"/>
        <end position="34"/>
    </location>
</feature>
<protein>
    <recommendedName>
        <fullName evidence="7">CDP-diacylglycerol pyrophosphatase</fullName>
        <ecNumber evidence="6">3.6.1.26</ecNumber>
    </recommendedName>
    <alternativeName>
        <fullName evidence="17">CDP-diacylglycerol phosphatidylhydrolase</fullName>
    </alternativeName>
    <alternativeName>
        <fullName evidence="18">CDP-diglyceride hydrolase</fullName>
    </alternativeName>
</protein>
<comment type="pathway">
    <text evidence="4">Lipid metabolism.</text>
</comment>
<accession>A0ABT3W4I8</accession>
<comment type="subcellular location">
    <subcellularLocation>
        <location evidence="2">Cell membrane</location>
        <topology evidence="2">Single-pass membrane protein</topology>
    </subcellularLocation>
</comment>
<evidence type="ECO:0000256" key="19">
    <source>
        <dbReference type="SAM" id="Phobius"/>
    </source>
</evidence>
<dbReference type="Proteomes" id="UP001165648">
    <property type="component" value="Unassembled WGS sequence"/>
</dbReference>
<evidence type="ECO:0000256" key="16">
    <source>
        <dbReference type="ARBA" id="ARBA00023264"/>
    </source>
</evidence>
<keyword evidence="15" id="KW-0594">Phospholipid biosynthesis</keyword>
<evidence type="ECO:0000256" key="12">
    <source>
        <dbReference type="ARBA" id="ARBA00022989"/>
    </source>
</evidence>
<dbReference type="RefSeq" id="WP_143813596.1">
    <property type="nucleotide sequence ID" value="NZ_JANIDW010000001.1"/>
</dbReference>
<dbReference type="EC" id="3.6.1.26" evidence="6"/>
<keyword evidence="16" id="KW-1208">Phospholipid metabolism</keyword>
<reference evidence="20 21" key="1">
    <citation type="submission" date="2022-07" db="EMBL/GenBank/DDBJ databases">
        <title>Bombella genomes.</title>
        <authorList>
            <person name="Harer L."/>
            <person name="Styblova S."/>
            <person name="Ehrmann M."/>
        </authorList>
    </citation>
    <scope>NUCLEOTIDE SEQUENCE [LARGE SCALE GENOMIC DNA]</scope>
    <source>
        <strain evidence="20 21">TMW 2.2558</strain>
    </source>
</reference>
<keyword evidence="13" id="KW-0443">Lipid metabolism</keyword>
<evidence type="ECO:0000256" key="8">
    <source>
        <dbReference type="ARBA" id="ARBA00022475"/>
    </source>
</evidence>
<evidence type="ECO:0000256" key="1">
    <source>
        <dbReference type="ARBA" id="ARBA00001007"/>
    </source>
</evidence>
<comment type="catalytic activity">
    <reaction evidence="1">
        <text>a CDP-1,2-diacyl-sn-glycerol + H2O = a 1,2-diacyl-sn-glycero-3-phosphate + CMP + 2 H(+)</text>
        <dbReference type="Rhea" id="RHEA:15221"/>
        <dbReference type="ChEBI" id="CHEBI:15377"/>
        <dbReference type="ChEBI" id="CHEBI:15378"/>
        <dbReference type="ChEBI" id="CHEBI:58332"/>
        <dbReference type="ChEBI" id="CHEBI:58608"/>
        <dbReference type="ChEBI" id="CHEBI:60377"/>
        <dbReference type="EC" id="3.6.1.26"/>
    </reaction>
</comment>
<evidence type="ECO:0000256" key="5">
    <source>
        <dbReference type="ARBA" id="ARBA00006435"/>
    </source>
</evidence>
<evidence type="ECO:0000256" key="4">
    <source>
        <dbReference type="ARBA" id="ARBA00005189"/>
    </source>
</evidence>
<name>A0ABT3W4I8_9PROT</name>
<evidence type="ECO:0000256" key="7">
    <source>
        <dbReference type="ARBA" id="ARBA00019608"/>
    </source>
</evidence>
<keyword evidence="11 20" id="KW-0378">Hydrolase</keyword>
<dbReference type="Pfam" id="PF02611">
    <property type="entry name" value="CDH"/>
    <property type="match status" value="1"/>
</dbReference>
<evidence type="ECO:0000256" key="14">
    <source>
        <dbReference type="ARBA" id="ARBA00023136"/>
    </source>
</evidence>
<comment type="similarity">
    <text evidence="5">Belongs to the Cdh family.</text>
</comment>
<keyword evidence="12 19" id="KW-1133">Transmembrane helix</keyword>
<dbReference type="InterPro" id="IPR003763">
    <property type="entry name" value="CDP-diacylglyc_Pase"/>
</dbReference>
<proteinExistence type="inferred from homology"/>
<sequence>MPVVNVTPSRSAVVLLMGGATALLCGVMLCLFYWHYQSGALWRIVQHCAVDAAHRPCTIYKAKDGYAVLKAREGQGQYLLLPTQPIRGIEADPLLHADTPPYVQQAWEQRHFVAYAYGIPIADERFLLAINSRWARSQEQLHIHIDCMREDVRQILAHIPREARAGEVRLLGHMYRWWRVPTLEPPALQMVSFFPKGADERERGRYGVAVIASQGAFLLLRNRAGGMGWGYAEELQDHQCRP</sequence>
<dbReference type="SUPFAM" id="SSF54197">
    <property type="entry name" value="HIT-like"/>
    <property type="match status" value="1"/>
</dbReference>
<comment type="pathway">
    <text evidence="3">Phospholipid metabolism; CDP-diacylglycerol degradation; phosphatidate from CDP-diacylglycerol: step 1/1.</text>
</comment>
<evidence type="ECO:0000256" key="18">
    <source>
        <dbReference type="ARBA" id="ARBA00032892"/>
    </source>
</evidence>
<keyword evidence="21" id="KW-1185">Reference proteome</keyword>
<keyword evidence="8" id="KW-1003">Cell membrane</keyword>
<dbReference type="EMBL" id="JANIDW010000001">
    <property type="protein sequence ID" value="MCX5613985.1"/>
    <property type="molecule type" value="Genomic_DNA"/>
</dbReference>